<evidence type="ECO:0000259" key="7">
    <source>
        <dbReference type="PROSITE" id="PS50850"/>
    </source>
</evidence>
<evidence type="ECO:0000256" key="5">
    <source>
        <dbReference type="SAM" id="MobiDB-lite"/>
    </source>
</evidence>
<evidence type="ECO:0000256" key="1">
    <source>
        <dbReference type="ARBA" id="ARBA00004141"/>
    </source>
</evidence>
<feature type="region of interest" description="Disordered" evidence="5">
    <location>
        <begin position="44"/>
        <end position="63"/>
    </location>
</feature>
<dbReference type="GO" id="GO:0015244">
    <property type="term" value="F:fluconazole transmembrane transporter activity"/>
    <property type="evidence" value="ECO:0007669"/>
    <property type="project" value="TreeGrafter"/>
</dbReference>
<evidence type="ECO:0000256" key="2">
    <source>
        <dbReference type="ARBA" id="ARBA00022692"/>
    </source>
</evidence>
<feature type="domain" description="Major facilitator superfamily (MFS) profile" evidence="7">
    <location>
        <begin position="122"/>
        <end position="563"/>
    </location>
</feature>
<feature type="transmembrane region" description="Helical" evidence="6">
    <location>
        <begin position="283"/>
        <end position="307"/>
    </location>
</feature>
<evidence type="ECO:0000313" key="9">
    <source>
        <dbReference type="Proteomes" id="UP000054771"/>
    </source>
</evidence>
<feature type="transmembrane region" description="Helical" evidence="6">
    <location>
        <begin position="386"/>
        <end position="414"/>
    </location>
</feature>
<dbReference type="GO" id="GO:0005886">
    <property type="term" value="C:plasma membrane"/>
    <property type="evidence" value="ECO:0007669"/>
    <property type="project" value="TreeGrafter"/>
</dbReference>
<organism evidence="8 9">
    <name type="scientific">Aspergillus calidoustus</name>
    <dbReference type="NCBI Taxonomy" id="454130"/>
    <lineage>
        <taxon>Eukaryota</taxon>
        <taxon>Fungi</taxon>
        <taxon>Dikarya</taxon>
        <taxon>Ascomycota</taxon>
        <taxon>Pezizomycotina</taxon>
        <taxon>Eurotiomycetes</taxon>
        <taxon>Eurotiomycetidae</taxon>
        <taxon>Eurotiales</taxon>
        <taxon>Aspergillaceae</taxon>
        <taxon>Aspergillus</taxon>
        <taxon>Aspergillus subgen. Nidulantes</taxon>
    </lineage>
</organism>
<dbReference type="OrthoDB" id="3357846at2759"/>
<comment type="subcellular location">
    <subcellularLocation>
        <location evidence="1">Membrane</location>
        <topology evidence="1">Multi-pass membrane protein</topology>
    </subcellularLocation>
</comment>
<dbReference type="AlphaFoldDB" id="A0A0U5CNE9"/>
<gene>
    <name evidence="8" type="ORF">ASPCAL02825</name>
</gene>
<evidence type="ECO:0000256" key="3">
    <source>
        <dbReference type="ARBA" id="ARBA00022989"/>
    </source>
</evidence>
<feature type="transmembrane region" description="Helical" evidence="6">
    <location>
        <begin position="188"/>
        <end position="205"/>
    </location>
</feature>
<dbReference type="STRING" id="454130.A0A0U5CNE9"/>
<feature type="compositionally biased region" description="Polar residues" evidence="5">
    <location>
        <begin position="48"/>
        <end position="58"/>
    </location>
</feature>
<dbReference type="InterPro" id="IPR020846">
    <property type="entry name" value="MFS_dom"/>
</dbReference>
<dbReference type="InterPro" id="IPR036259">
    <property type="entry name" value="MFS_trans_sf"/>
</dbReference>
<dbReference type="OMA" id="GDMYSLM"/>
<dbReference type="Gene3D" id="1.20.1250.20">
    <property type="entry name" value="MFS general substrate transporter like domains"/>
    <property type="match status" value="1"/>
</dbReference>
<feature type="transmembrane region" description="Helical" evidence="6">
    <location>
        <begin position="435"/>
        <end position="456"/>
    </location>
</feature>
<dbReference type="PROSITE" id="PS50850">
    <property type="entry name" value="MFS"/>
    <property type="match status" value="1"/>
</dbReference>
<feature type="transmembrane region" description="Helical" evidence="6">
    <location>
        <begin position="152"/>
        <end position="176"/>
    </location>
</feature>
<name>A0A0U5CNE9_ASPCI</name>
<dbReference type="EMBL" id="CDMC01000002">
    <property type="protein sequence ID" value="CEN60385.1"/>
    <property type="molecule type" value="Genomic_DNA"/>
</dbReference>
<reference evidence="9" key="1">
    <citation type="journal article" date="2016" name="Genome Announc.">
        <title>Draft genome sequences of fungus Aspergillus calidoustus.</title>
        <authorList>
            <person name="Horn F."/>
            <person name="Linde J."/>
            <person name="Mattern D.J."/>
            <person name="Walther G."/>
            <person name="Guthke R."/>
            <person name="Scherlach K."/>
            <person name="Martin K."/>
            <person name="Brakhage A.A."/>
            <person name="Petzke L."/>
            <person name="Valiante V."/>
        </authorList>
    </citation>
    <scope>NUCLEOTIDE SEQUENCE [LARGE SCALE GENOMIC DNA]</scope>
    <source>
        <strain evidence="9">SF006504</strain>
    </source>
</reference>
<dbReference type="SUPFAM" id="SSF103473">
    <property type="entry name" value="MFS general substrate transporter"/>
    <property type="match status" value="1"/>
</dbReference>
<evidence type="ECO:0000256" key="6">
    <source>
        <dbReference type="SAM" id="Phobius"/>
    </source>
</evidence>
<evidence type="ECO:0000313" key="8">
    <source>
        <dbReference type="EMBL" id="CEN60385.1"/>
    </source>
</evidence>
<sequence length="563" mass="61949">MFQLLRDAPAGQLIRWVTGNRVLRYPEEEPDFALPTNYELALSRAKKSQPQPSDSSTLVPPGEIINTSNIARDTLGDEELAKETAKFPLPVEIKDGLVVVDWYASDDAENPQAWSQTKKSAVAFIIFIYTFIVYIGSAIYTSSSEDVVKVFGVSITATSLGLSLYVLGYGIGPLIFSPLSEIPSIGRSPIYCITMFLFVIVSIPLPMVNNFAGLLVLRFLQGFFGSPCLATGGATMQDLYSPLYLPFALSIWVTAAYCGPALGPLLSGFAVEKMGWRWSLWEILWGAAPVFVIMFVFLPETSAPTLLHRRAIRLRKLLGTQSLMSQSEISQGELEPLASATEAIIKPLEISIKDPAVLFVQLYTAIVYSIYYSFFEVFPLVYPPIYGFTIGTVGLVFLCILVACFLGVAFYFGYLLYYLLPRLKQDRPMSQESRLVPALIASFGPPVGLFLFGWTANKNIHWVVPTTGITIYAGSAFIVLQCVFVYVPMSYPMYAASLFAANDFFRSAMACASVLYARPMFDNLGIGRGISLLGGLSTLGIIGIFLLYQYGSVLRTKSKFAVS</sequence>
<dbReference type="PANTHER" id="PTHR23502">
    <property type="entry name" value="MAJOR FACILITATOR SUPERFAMILY"/>
    <property type="match status" value="1"/>
</dbReference>
<protein>
    <recommendedName>
        <fullName evidence="7">Major facilitator superfamily (MFS) profile domain-containing protein</fullName>
    </recommendedName>
</protein>
<dbReference type="Proteomes" id="UP000054771">
    <property type="component" value="Unassembled WGS sequence"/>
</dbReference>
<keyword evidence="3 6" id="KW-1133">Transmembrane helix</keyword>
<feature type="transmembrane region" description="Helical" evidence="6">
    <location>
        <begin position="529"/>
        <end position="548"/>
    </location>
</feature>
<dbReference type="InterPro" id="IPR011701">
    <property type="entry name" value="MFS"/>
</dbReference>
<dbReference type="GO" id="GO:1990961">
    <property type="term" value="P:xenobiotic detoxification by transmembrane export across the plasma membrane"/>
    <property type="evidence" value="ECO:0007669"/>
    <property type="project" value="TreeGrafter"/>
</dbReference>
<proteinExistence type="predicted"/>
<feature type="transmembrane region" description="Helical" evidence="6">
    <location>
        <begin position="121"/>
        <end position="140"/>
    </location>
</feature>
<keyword evidence="9" id="KW-1185">Reference proteome</keyword>
<accession>A0A0U5CNE9</accession>
<keyword evidence="2 6" id="KW-0812">Transmembrane</keyword>
<feature type="transmembrane region" description="Helical" evidence="6">
    <location>
        <begin position="356"/>
        <end position="374"/>
    </location>
</feature>
<feature type="transmembrane region" description="Helical" evidence="6">
    <location>
        <begin position="211"/>
        <end position="231"/>
    </location>
</feature>
<dbReference type="CDD" id="cd17323">
    <property type="entry name" value="MFS_Tpo1_MDR_like"/>
    <property type="match status" value="1"/>
</dbReference>
<dbReference type="PANTHER" id="PTHR23502:SF23">
    <property type="entry name" value="FLUCONAZOLE RESISTANCE PROTEIN 1"/>
    <property type="match status" value="1"/>
</dbReference>
<keyword evidence="4 6" id="KW-0472">Membrane</keyword>
<evidence type="ECO:0000256" key="4">
    <source>
        <dbReference type="ARBA" id="ARBA00023136"/>
    </source>
</evidence>
<dbReference type="Pfam" id="PF07690">
    <property type="entry name" value="MFS_1"/>
    <property type="match status" value="1"/>
</dbReference>
<feature type="transmembrane region" description="Helical" evidence="6">
    <location>
        <begin position="243"/>
        <end position="263"/>
    </location>
</feature>
<feature type="transmembrane region" description="Helical" evidence="6">
    <location>
        <begin position="462"/>
        <end position="487"/>
    </location>
</feature>